<protein>
    <recommendedName>
        <fullName evidence="1">Ribosomal RNA methyltransferase FtsJ domain-containing protein</fullName>
    </recommendedName>
</protein>
<dbReference type="AlphaFoldDB" id="A0AAE0GSN4"/>
<dbReference type="InterPro" id="IPR029063">
    <property type="entry name" value="SAM-dependent_MTases_sf"/>
</dbReference>
<comment type="caution">
    <text evidence="2">The sequence shown here is derived from an EMBL/GenBank/DDBJ whole genome shotgun (WGS) entry which is preliminary data.</text>
</comment>
<dbReference type="GO" id="GO:0032259">
    <property type="term" value="P:methylation"/>
    <property type="evidence" value="ECO:0007669"/>
    <property type="project" value="InterPro"/>
</dbReference>
<dbReference type="Gene3D" id="3.40.50.150">
    <property type="entry name" value="Vaccinia Virus protein VP39"/>
    <property type="match status" value="1"/>
</dbReference>
<proteinExistence type="predicted"/>
<keyword evidence="3" id="KW-1185">Reference proteome</keyword>
<dbReference type="GO" id="GO:0008168">
    <property type="term" value="F:methyltransferase activity"/>
    <property type="evidence" value="ECO:0007669"/>
    <property type="project" value="InterPro"/>
</dbReference>
<evidence type="ECO:0000313" key="2">
    <source>
        <dbReference type="EMBL" id="KAK3283470.1"/>
    </source>
</evidence>
<accession>A0AAE0GSN4</accession>
<evidence type="ECO:0000313" key="3">
    <source>
        <dbReference type="Proteomes" id="UP001190700"/>
    </source>
</evidence>
<sequence length="466" mass="51834">MRSCGKQTRESECEEVSIVSEREEALTARRLVANLVAESIQAVVESHLTEGIVAAQFSSCEEPCGAPSKKARLEKGDDEAAVVSLSDVQTVSRQGHKDGDQQEEIIKHAVLVQVPQSLAHRFLEYFQSCTELKAATSAGFYRGVEVLDGFKNDALIVLHDLPEEMVKSFVLRDQVLWTKPMIRRVYCVERRVRTIQTLVERCLSAYPGIKDTTIRILAYPNTLEDELVGLLSAHGVKMCAVQGEYQHVLYVTRVVFHAGKDKRYKRLWFALREADSSTVFNSEDVVQALREERGQSASTICRASCKMEELISRGHVEVSQGSTLAVDIGSAPGGWTLVLARAGATVWSIDPAVLRIPEDTPNVHYYSCKAEEAVERLQGDLAGRKLNLVVCDANLLPPEAWSVLVQPFMALCSPGCRVVMTCKCDRHKDLKRQCKIAAELMSKVCSDVFQEHEQGFYQFGNCICFG</sequence>
<reference evidence="2 3" key="1">
    <citation type="journal article" date="2015" name="Genome Biol. Evol.">
        <title>Comparative Genomics of a Bacterivorous Green Alga Reveals Evolutionary Causalities and Consequences of Phago-Mixotrophic Mode of Nutrition.</title>
        <authorList>
            <person name="Burns J.A."/>
            <person name="Paasch A."/>
            <person name="Narechania A."/>
            <person name="Kim E."/>
        </authorList>
    </citation>
    <scope>NUCLEOTIDE SEQUENCE [LARGE SCALE GENOMIC DNA]</scope>
    <source>
        <strain evidence="2 3">PLY_AMNH</strain>
    </source>
</reference>
<dbReference type="Pfam" id="PF01728">
    <property type="entry name" value="FtsJ"/>
    <property type="match status" value="1"/>
</dbReference>
<gene>
    <name evidence="2" type="ORF">CYMTET_8830</name>
</gene>
<feature type="domain" description="Ribosomal RNA methyltransferase FtsJ" evidence="1">
    <location>
        <begin position="301"/>
        <end position="394"/>
    </location>
</feature>
<dbReference type="SUPFAM" id="SSF53335">
    <property type="entry name" value="S-adenosyl-L-methionine-dependent methyltransferases"/>
    <property type="match status" value="1"/>
</dbReference>
<dbReference type="Proteomes" id="UP001190700">
    <property type="component" value="Unassembled WGS sequence"/>
</dbReference>
<name>A0AAE0GSN4_9CHLO</name>
<dbReference type="EMBL" id="LGRX02002763">
    <property type="protein sequence ID" value="KAK3283470.1"/>
    <property type="molecule type" value="Genomic_DNA"/>
</dbReference>
<dbReference type="InterPro" id="IPR002877">
    <property type="entry name" value="RNA_MeTrfase_FtsJ_dom"/>
</dbReference>
<organism evidence="2 3">
    <name type="scientific">Cymbomonas tetramitiformis</name>
    <dbReference type="NCBI Taxonomy" id="36881"/>
    <lineage>
        <taxon>Eukaryota</taxon>
        <taxon>Viridiplantae</taxon>
        <taxon>Chlorophyta</taxon>
        <taxon>Pyramimonadophyceae</taxon>
        <taxon>Pyramimonadales</taxon>
        <taxon>Pyramimonadaceae</taxon>
        <taxon>Cymbomonas</taxon>
    </lineage>
</organism>
<evidence type="ECO:0000259" key="1">
    <source>
        <dbReference type="Pfam" id="PF01728"/>
    </source>
</evidence>